<evidence type="ECO:0008006" key="3">
    <source>
        <dbReference type="Google" id="ProtNLM"/>
    </source>
</evidence>
<keyword evidence="2" id="KW-1185">Reference proteome</keyword>
<dbReference type="Proteomes" id="UP001380822">
    <property type="component" value="Unassembled WGS sequence"/>
</dbReference>
<gene>
    <name evidence="1" type="ORF">V6L76_09035</name>
</gene>
<evidence type="ECO:0000313" key="1">
    <source>
        <dbReference type="EMBL" id="MEH0096397.1"/>
    </source>
</evidence>
<proteinExistence type="predicted"/>
<accession>A0ABU7ZMC7</accession>
<sequence length="325" mass="35420">MFLVSGSSGHAHVNLYVGGDPDFAPVYLDGYARDDFRVPRVMAREAGSFCSEHVYVSEAEARRSRIHQELLPRFGIHDIHGSNLSFDGNIGWFGIGSSRRDRGIESPAVKLLTALSPHLLRAFKLGMARLGLEDAPGTRTDVADLIASAVFVFNGKQLAELNRFAGQLLNEGWFRLSPAGTLSCTDTLENARLAAFQQSADAASGQVTLHLRHPDSNTLYALRRWSAGTARIGPSRQILTVTPLTIAAPSPEQVADFCRPFGITSAECRVVHAVLSSLPLSAFASRTGSSLYTVQDQLKSAMLKMAMPSQKLIFAAFERYQALQR</sequence>
<evidence type="ECO:0000313" key="2">
    <source>
        <dbReference type="Proteomes" id="UP001380822"/>
    </source>
</evidence>
<protein>
    <recommendedName>
        <fullName evidence="3">HTH luxR-type domain-containing protein</fullName>
    </recommendedName>
</protein>
<name>A0ABU7ZMC7_9HYPH</name>
<dbReference type="EMBL" id="JBAKBE010000004">
    <property type="protein sequence ID" value="MEH0096397.1"/>
    <property type="molecule type" value="Genomic_DNA"/>
</dbReference>
<comment type="caution">
    <text evidence="1">The sequence shown here is derived from an EMBL/GenBank/DDBJ whole genome shotgun (WGS) entry which is preliminary data.</text>
</comment>
<organism evidence="1 2">
    <name type="scientific">Pannonibacter anstelovis</name>
    <dbReference type="NCBI Taxonomy" id="3121537"/>
    <lineage>
        <taxon>Bacteria</taxon>
        <taxon>Pseudomonadati</taxon>
        <taxon>Pseudomonadota</taxon>
        <taxon>Alphaproteobacteria</taxon>
        <taxon>Hyphomicrobiales</taxon>
        <taxon>Stappiaceae</taxon>
        <taxon>Pannonibacter</taxon>
    </lineage>
</organism>
<dbReference type="RefSeq" id="WP_334250981.1">
    <property type="nucleotide sequence ID" value="NZ_JBAKBE010000004.1"/>
</dbReference>
<reference evidence="1 2" key="1">
    <citation type="submission" date="2024-02" db="EMBL/GenBank/DDBJ databases">
        <title>A new putative Pannonibacter species isolated from two cases of bloodstream infections in paediatric patients.</title>
        <authorList>
            <person name="Castellana S."/>
            <person name="De Laurentiis V."/>
            <person name="Grassi M."/>
            <person name="De Leonardis F."/>
            <person name="Mosca A."/>
            <person name="De Carlo C."/>
            <person name="Sparapano E."/>
            <person name="Ronga L."/>
            <person name="Santacroce L."/>
            <person name="Chironna M."/>
            <person name="De Robertis A."/>
            <person name="Bianco A."/>
            <person name="Del Sambro L."/>
            <person name="Capozzi L."/>
            <person name="Parisi A."/>
        </authorList>
    </citation>
    <scope>NUCLEOTIDE SEQUENCE [LARGE SCALE GENOMIC DNA]</scope>
    <source>
        <strain evidence="1 2">Pt2</strain>
    </source>
</reference>